<dbReference type="GO" id="GO:0043565">
    <property type="term" value="F:sequence-specific DNA binding"/>
    <property type="evidence" value="ECO:0007669"/>
    <property type="project" value="InterPro"/>
</dbReference>
<evidence type="ECO:0000313" key="6">
    <source>
        <dbReference type="Proteomes" id="UP000642829"/>
    </source>
</evidence>
<dbReference type="InterPro" id="IPR050204">
    <property type="entry name" value="AraC_XylS_family_regulators"/>
</dbReference>
<dbReference type="SUPFAM" id="SSF46689">
    <property type="entry name" value="Homeodomain-like"/>
    <property type="match status" value="2"/>
</dbReference>
<dbReference type="Gene3D" id="1.10.10.60">
    <property type="entry name" value="Homeodomain-like"/>
    <property type="match status" value="2"/>
</dbReference>
<sequence>MITKCPMDSPSQMTSSAAARISDWSRLRVELLWAYEGVILPRNISLPRDIEPGIPVYFIRKGSLTIETESGQLEVGAGSWVVITQKLLCRDFALDSDIISIRFVLSRPDGRSFFDSGMPKIFQDQDHPELKRNSDDLLTSVKRTTPAAYVSLWKEWSDLGGFLLIQENFFAWLRCLTAICEKVDAGLDSLETIDERTQRALRFLDSEKLTTNLREATIAEAAGLSVSQLNRLFIKGLGETPKQYWDRRKLNAAISLLSSSVTPIKLLANDLGFTSQNYFARWFRAQTKLSPREYREKFSQEWRRYD</sequence>
<dbReference type="Proteomes" id="UP000642829">
    <property type="component" value="Unassembled WGS sequence"/>
</dbReference>
<comment type="caution">
    <text evidence="5">The sequence shown here is derived from an EMBL/GenBank/DDBJ whole genome shotgun (WGS) entry which is preliminary data.</text>
</comment>
<dbReference type="InterPro" id="IPR009057">
    <property type="entry name" value="Homeodomain-like_sf"/>
</dbReference>
<evidence type="ECO:0000256" key="3">
    <source>
        <dbReference type="ARBA" id="ARBA00023163"/>
    </source>
</evidence>
<keyword evidence="1" id="KW-0805">Transcription regulation</keyword>
<evidence type="ECO:0000256" key="1">
    <source>
        <dbReference type="ARBA" id="ARBA00023015"/>
    </source>
</evidence>
<dbReference type="PROSITE" id="PS01124">
    <property type="entry name" value="HTH_ARAC_FAMILY_2"/>
    <property type="match status" value="1"/>
</dbReference>
<dbReference type="SMART" id="SM00342">
    <property type="entry name" value="HTH_ARAC"/>
    <property type="match status" value="1"/>
</dbReference>
<dbReference type="EMBL" id="BMXG01000014">
    <property type="protein sequence ID" value="GHC05813.1"/>
    <property type="molecule type" value="Genomic_DNA"/>
</dbReference>
<dbReference type="PANTHER" id="PTHR46796">
    <property type="entry name" value="HTH-TYPE TRANSCRIPTIONAL ACTIVATOR RHAS-RELATED"/>
    <property type="match status" value="1"/>
</dbReference>
<proteinExistence type="predicted"/>
<evidence type="ECO:0000313" key="5">
    <source>
        <dbReference type="EMBL" id="GHC05813.1"/>
    </source>
</evidence>
<feature type="domain" description="HTH araC/xylS-type" evidence="4">
    <location>
        <begin position="198"/>
        <end position="297"/>
    </location>
</feature>
<dbReference type="GO" id="GO:0003700">
    <property type="term" value="F:DNA-binding transcription factor activity"/>
    <property type="evidence" value="ECO:0007669"/>
    <property type="project" value="InterPro"/>
</dbReference>
<evidence type="ECO:0000259" key="4">
    <source>
        <dbReference type="PROSITE" id="PS01124"/>
    </source>
</evidence>
<keyword evidence="6" id="KW-1185">Reference proteome</keyword>
<evidence type="ECO:0000256" key="2">
    <source>
        <dbReference type="ARBA" id="ARBA00023125"/>
    </source>
</evidence>
<accession>A0A8J3DIV9</accession>
<protein>
    <recommendedName>
        <fullName evidence="4">HTH araC/xylS-type domain-containing protein</fullName>
    </recommendedName>
</protein>
<gene>
    <name evidence="5" type="ORF">GCM10007047_23500</name>
</gene>
<reference evidence="5" key="2">
    <citation type="submission" date="2020-09" db="EMBL/GenBank/DDBJ databases">
        <authorList>
            <person name="Sun Q."/>
            <person name="Kim S."/>
        </authorList>
    </citation>
    <scope>NUCLEOTIDE SEQUENCE</scope>
    <source>
        <strain evidence="5">KCTC 12870</strain>
    </source>
</reference>
<organism evidence="5 6">
    <name type="scientific">Cerasicoccus arenae</name>
    <dbReference type="NCBI Taxonomy" id="424488"/>
    <lineage>
        <taxon>Bacteria</taxon>
        <taxon>Pseudomonadati</taxon>
        <taxon>Verrucomicrobiota</taxon>
        <taxon>Opitutia</taxon>
        <taxon>Puniceicoccales</taxon>
        <taxon>Cerasicoccaceae</taxon>
        <taxon>Cerasicoccus</taxon>
    </lineage>
</organism>
<keyword evidence="3" id="KW-0804">Transcription</keyword>
<reference evidence="5" key="1">
    <citation type="journal article" date="2014" name="Int. J. Syst. Evol. Microbiol.">
        <title>Complete genome sequence of Corynebacterium casei LMG S-19264T (=DSM 44701T), isolated from a smear-ripened cheese.</title>
        <authorList>
            <consortium name="US DOE Joint Genome Institute (JGI-PGF)"/>
            <person name="Walter F."/>
            <person name="Albersmeier A."/>
            <person name="Kalinowski J."/>
            <person name="Ruckert C."/>
        </authorList>
    </citation>
    <scope>NUCLEOTIDE SEQUENCE</scope>
    <source>
        <strain evidence="5">KCTC 12870</strain>
    </source>
</reference>
<name>A0A8J3DIV9_9BACT</name>
<keyword evidence="2" id="KW-0238">DNA-binding</keyword>
<dbReference type="Pfam" id="PF12833">
    <property type="entry name" value="HTH_18"/>
    <property type="match status" value="1"/>
</dbReference>
<dbReference type="InterPro" id="IPR018060">
    <property type="entry name" value="HTH_AraC"/>
</dbReference>
<dbReference type="AlphaFoldDB" id="A0A8J3DIV9"/>